<dbReference type="Proteomes" id="UP000662857">
    <property type="component" value="Chromosome"/>
</dbReference>
<keyword evidence="2" id="KW-0812">Transmembrane</keyword>
<evidence type="ECO:0000256" key="1">
    <source>
        <dbReference type="SAM" id="MobiDB-lite"/>
    </source>
</evidence>
<sequence length="181" mass="18396">MSHIPVNHPLRPLYRGVAIVIAGWLVTFGVVGLVQTQGEDWLGRGDWSALGIPTNGGFSVVCLVAGVVILLTSVIGRNLDRMANFWLGGGFLVIGTAMMALVATEGNVFNFSSVTTSMAYLVGVGLIAAGLYGKVGPASDTSVRPDVPAPAGGDAPAIPAQDAGTEPVATGAVNEGRPTAP</sequence>
<feature type="transmembrane region" description="Helical" evidence="2">
    <location>
        <begin position="12"/>
        <end position="36"/>
    </location>
</feature>
<proteinExistence type="predicted"/>
<feature type="region of interest" description="Disordered" evidence="1">
    <location>
        <begin position="142"/>
        <end position="181"/>
    </location>
</feature>
<gene>
    <name evidence="3" type="ORF">JQS43_03540</name>
</gene>
<evidence type="ECO:0000256" key="2">
    <source>
        <dbReference type="SAM" id="Phobius"/>
    </source>
</evidence>
<evidence type="ECO:0000313" key="3">
    <source>
        <dbReference type="EMBL" id="QSB15443.1"/>
    </source>
</evidence>
<organism evidence="3 4">
    <name type="scientific">Natronosporangium hydrolyticum</name>
    <dbReference type="NCBI Taxonomy" id="2811111"/>
    <lineage>
        <taxon>Bacteria</taxon>
        <taxon>Bacillati</taxon>
        <taxon>Actinomycetota</taxon>
        <taxon>Actinomycetes</taxon>
        <taxon>Micromonosporales</taxon>
        <taxon>Micromonosporaceae</taxon>
        <taxon>Natronosporangium</taxon>
    </lineage>
</organism>
<evidence type="ECO:0000313" key="4">
    <source>
        <dbReference type="Proteomes" id="UP000662857"/>
    </source>
</evidence>
<dbReference type="RefSeq" id="WP_239677625.1">
    <property type="nucleotide sequence ID" value="NZ_CP070499.1"/>
</dbReference>
<feature type="transmembrane region" description="Helical" evidence="2">
    <location>
        <begin position="56"/>
        <end position="76"/>
    </location>
</feature>
<dbReference type="AlphaFoldDB" id="A0A895YJA4"/>
<keyword evidence="2" id="KW-0472">Membrane</keyword>
<feature type="compositionally biased region" description="Low complexity" evidence="1">
    <location>
        <begin position="145"/>
        <end position="164"/>
    </location>
</feature>
<dbReference type="EMBL" id="CP070499">
    <property type="protein sequence ID" value="QSB15443.1"/>
    <property type="molecule type" value="Genomic_DNA"/>
</dbReference>
<feature type="transmembrane region" description="Helical" evidence="2">
    <location>
        <begin position="83"/>
        <end position="103"/>
    </location>
</feature>
<keyword evidence="2" id="KW-1133">Transmembrane helix</keyword>
<reference evidence="3" key="1">
    <citation type="submission" date="2021-02" db="EMBL/GenBank/DDBJ databases">
        <title>Natrosporangium hydrolyticum gen. nov., sp. nov, a haloalkaliphilic actinobacterium from a soda solonchak soil.</title>
        <authorList>
            <person name="Sorokin D.Y."/>
            <person name="Khijniak T.V."/>
            <person name="Zakharycheva A.P."/>
            <person name="Boueva O.V."/>
            <person name="Ariskina E.V."/>
            <person name="Hahnke R.L."/>
            <person name="Bunk B."/>
            <person name="Sproer C."/>
            <person name="Schumann P."/>
            <person name="Evtushenko L.I."/>
            <person name="Kublanov I.V."/>
        </authorList>
    </citation>
    <scope>NUCLEOTIDE SEQUENCE</scope>
    <source>
        <strain evidence="3">DSM 106523</strain>
    </source>
</reference>
<feature type="transmembrane region" description="Helical" evidence="2">
    <location>
        <begin position="109"/>
        <end position="132"/>
    </location>
</feature>
<accession>A0A895YJA4</accession>
<dbReference type="KEGG" id="nhy:JQS43_03540"/>
<protein>
    <submittedName>
        <fullName evidence="3">DUF4383 domain-containing protein</fullName>
    </submittedName>
</protein>
<keyword evidence="4" id="KW-1185">Reference proteome</keyword>
<name>A0A895YJA4_9ACTN</name>